<dbReference type="GO" id="GO:1902936">
    <property type="term" value="F:phosphatidylinositol bisphosphate binding"/>
    <property type="evidence" value="ECO:0007669"/>
    <property type="project" value="TreeGrafter"/>
</dbReference>
<sequence length="308" mass="35235">MAQIRPLSAELQKIACEDLGEVPSRIPEDLAALKLWIQQQPHLHSRTDDQFLIQFLRGCKHSLERAKEKLDHFYALRTKYPETFCATNIDDPKFRAYFDQGVVLPLPTPLNDCGPRILFVRFNYSTDQDIEKVLLPLNAMKENFMMNDPYAGIHGIVYVTDLAKATTGHLLQLTPGTVKRLMTYYEKSVPLRIKALCYINAPAAAEQFFKLLLSCISDKLKKRVVICSKDISKIYDHIPQKYLPEEYGGSNGSLDKVCADYHKVWDESREYFKQNSEYGTDERLRPGKPLDFDGVFGTGGSFRKINVD</sequence>
<evidence type="ECO:0000313" key="3">
    <source>
        <dbReference type="Proteomes" id="UP000095300"/>
    </source>
</evidence>
<dbReference type="EnsemblMetazoa" id="SCAU016128-RA">
    <property type="protein sequence ID" value="SCAU016128-PA"/>
    <property type="gene ID" value="SCAU016128"/>
</dbReference>
<dbReference type="Gene3D" id="1.20.5.1200">
    <property type="entry name" value="Alpha-tocopherol transfer"/>
    <property type="match status" value="1"/>
</dbReference>
<dbReference type="KEGG" id="scac:106085653"/>
<dbReference type="SMART" id="SM01100">
    <property type="entry name" value="CRAL_TRIO_N"/>
    <property type="match status" value="1"/>
</dbReference>
<name>A0A1I8QDJ5_STOCA</name>
<evidence type="ECO:0000313" key="2">
    <source>
        <dbReference type="EnsemblMetazoa" id="SCAU016128-PA"/>
    </source>
</evidence>
<keyword evidence="3" id="KW-1185">Reference proteome</keyword>
<dbReference type="PRINTS" id="PR00180">
    <property type="entry name" value="CRETINALDHBP"/>
</dbReference>
<dbReference type="InterPro" id="IPR036865">
    <property type="entry name" value="CRAL-TRIO_dom_sf"/>
</dbReference>
<feature type="domain" description="CRAL-TRIO" evidence="1">
    <location>
        <begin position="90"/>
        <end position="255"/>
    </location>
</feature>
<gene>
    <name evidence="2" type="primary">106085653</name>
</gene>
<dbReference type="Gene3D" id="1.10.8.20">
    <property type="entry name" value="N-terminal domain of phosphatidylinositol transfer protein sec14p"/>
    <property type="match status" value="1"/>
</dbReference>
<dbReference type="CDD" id="cd00170">
    <property type="entry name" value="SEC14"/>
    <property type="match status" value="1"/>
</dbReference>
<dbReference type="InterPro" id="IPR011074">
    <property type="entry name" value="CRAL/TRIO_N_dom"/>
</dbReference>
<organism evidence="2 3">
    <name type="scientific">Stomoxys calcitrans</name>
    <name type="common">Stable fly</name>
    <name type="synonym">Conops calcitrans</name>
    <dbReference type="NCBI Taxonomy" id="35570"/>
    <lineage>
        <taxon>Eukaryota</taxon>
        <taxon>Metazoa</taxon>
        <taxon>Ecdysozoa</taxon>
        <taxon>Arthropoda</taxon>
        <taxon>Hexapoda</taxon>
        <taxon>Insecta</taxon>
        <taxon>Pterygota</taxon>
        <taxon>Neoptera</taxon>
        <taxon>Endopterygota</taxon>
        <taxon>Diptera</taxon>
        <taxon>Brachycera</taxon>
        <taxon>Muscomorpha</taxon>
        <taxon>Muscoidea</taxon>
        <taxon>Muscidae</taxon>
        <taxon>Stomoxys</taxon>
    </lineage>
</organism>
<dbReference type="VEuPathDB" id="VectorBase:SCAU016128"/>
<dbReference type="SUPFAM" id="SSF52087">
    <property type="entry name" value="CRAL/TRIO domain"/>
    <property type="match status" value="1"/>
</dbReference>
<dbReference type="PANTHER" id="PTHR10174:SF216">
    <property type="entry name" value="CRAL-TRIO DOMAIN-CONTAINING PROTEIN-RELATED"/>
    <property type="match status" value="1"/>
</dbReference>
<dbReference type="PANTHER" id="PTHR10174">
    <property type="entry name" value="ALPHA-TOCOPHEROL TRANSFER PROTEIN-RELATED"/>
    <property type="match status" value="1"/>
</dbReference>
<dbReference type="OrthoDB" id="6682367at2759"/>
<evidence type="ECO:0000259" key="1">
    <source>
        <dbReference type="PROSITE" id="PS50191"/>
    </source>
</evidence>
<protein>
    <recommendedName>
        <fullName evidence="1">CRAL-TRIO domain-containing protein</fullName>
    </recommendedName>
</protein>
<dbReference type="AlphaFoldDB" id="A0A1I8QDJ5"/>
<dbReference type="Pfam" id="PF00650">
    <property type="entry name" value="CRAL_TRIO"/>
    <property type="match status" value="1"/>
</dbReference>
<dbReference type="PROSITE" id="PS50191">
    <property type="entry name" value="CRAL_TRIO"/>
    <property type="match status" value="1"/>
</dbReference>
<reference evidence="2" key="1">
    <citation type="submission" date="2020-05" db="UniProtKB">
        <authorList>
            <consortium name="EnsemblMetazoa"/>
        </authorList>
    </citation>
    <scope>IDENTIFICATION</scope>
    <source>
        <strain evidence="2">USDA</strain>
    </source>
</reference>
<dbReference type="InterPro" id="IPR036273">
    <property type="entry name" value="CRAL/TRIO_N_dom_sf"/>
</dbReference>
<dbReference type="InterPro" id="IPR001251">
    <property type="entry name" value="CRAL-TRIO_dom"/>
</dbReference>
<dbReference type="SUPFAM" id="SSF46938">
    <property type="entry name" value="CRAL/TRIO N-terminal domain"/>
    <property type="match status" value="1"/>
</dbReference>
<proteinExistence type="predicted"/>
<dbReference type="GO" id="GO:0016020">
    <property type="term" value="C:membrane"/>
    <property type="evidence" value="ECO:0007669"/>
    <property type="project" value="TreeGrafter"/>
</dbReference>
<accession>A0A1I8QDJ5</accession>
<dbReference type="SMART" id="SM00516">
    <property type="entry name" value="SEC14"/>
    <property type="match status" value="1"/>
</dbReference>
<dbReference type="Gene3D" id="3.40.525.10">
    <property type="entry name" value="CRAL-TRIO lipid binding domain"/>
    <property type="match status" value="1"/>
</dbReference>
<dbReference type="Proteomes" id="UP000095300">
    <property type="component" value="Unassembled WGS sequence"/>
</dbReference>